<dbReference type="GeneID" id="63914457"/>
<dbReference type="EMBL" id="KL584829">
    <property type="protein sequence ID" value="KEQ64226.1"/>
    <property type="molecule type" value="Genomic_DNA"/>
</dbReference>
<organism evidence="1 2">
    <name type="scientific">Aureobasidium melanogenum (strain CBS 110374)</name>
    <name type="common">Aureobasidium pullulans var. melanogenum</name>
    <dbReference type="NCBI Taxonomy" id="1043003"/>
    <lineage>
        <taxon>Eukaryota</taxon>
        <taxon>Fungi</taxon>
        <taxon>Dikarya</taxon>
        <taxon>Ascomycota</taxon>
        <taxon>Pezizomycotina</taxon>
        <taxon>Dothideomycetes</taxon>
        <taxon>Dothideomycetidae</taxon>
        <taxon>Dothideales</taxon>
        <taxon>Saccotheciaceae</taxon>
        <taxon>Aureobasidium</taxon>
    </lineage>
</organism>
<proteinExistence type="predicted"/>
<sequence length="203" mass="23123">MTNTTLTIKDQTAALAYASTLPVFNHQRGSYMVVSGSSMTTNQPLRGLESAQPPDSVTLNPRIGMTVEGGKLNLAQTLHHYYRKHIHCPHHGPVNGRPGHHRTTRKVHETGIVYRGWFCTSQLKGEGHRVGNTDYIELAIAQLDRALFDQILHEIIRQLRSRNCQPVARHLSPQPDDFDYHALLRYVNWQRVDKTVFKEILLD</sequence>
<reference evidence="1 2" key="1">
    <citation type="journal article" date="2014" name="BMC Genomics">
        <title>Genome sequencing of four Aureobasidium pullulans varieties: biotechnological potential, stress tolerance, and description of new species.</title>
        <authorList>
            <person name="Gostin Ar C."/>
            <person name="Ohm R.A."/>
            <person name="Kogej T."/>
            <person name="Sonjak S."/>
            <person name="Turk M."/>
            <person name="Zajc J."/>
            <person name="Zalar P."/>
            <person name="Grube M."/>
            <person name="Sun H."/>
            <person name="Han J."/>
            <person name="Sharma A."/>
            <person name="Chiniquy J."/>
            <person name="Ngan C.Y."/>
            <person name="Lipzen A."/>
            <person name="Barry K."/>
            <person name="Grigoriev I.V."/>
            <person name="Gunde-Cimerman N."/>
        </authorList>
    </citation>
    <scope>NUCLEOTIDE SEQUENCE [LARGE SCALE GENOMIC DNA]</scope>
    <source>
        <strain evidence="1 2">CBS 110374</strain>
    </source>
</reference>
<evidence type="ECO:0000313" key="2">
    <source>
        <dbReference type="Proteomes" id="UP000030672"/>
    </source>
</evidence>
<dbReference type="Proteomes" id="UP000030672">
    <property type="component" value="Unassembled WGS sequence"/>
</dbReference>
<protein>
    <submittedName>
        <fullName evidence="1">Uncharacterized protein</fullName>
    </submittedName>
</protein>
<dbReference type="STRING" id="1043003.A0A074WP57"/>
<keyword evidence="2" id="KW-1185">Reference proteome</keyword>
<gene>
    <name evidence="1" type="ORF">M437DRAFT_45440</name>
</gene>
<accession>A0A074WP57</accession>
<name>A0A074WP57_AURM1</name>
<dbReference type="RefSeq" id="XP_040881249.1">
    <property type="nucleotide sequence ID" value="XM_041021084.1"/>
</dbReference>
<evidence type="ECO:0000313" key="1">
    <source>
        <dbReference type="EMBL" id="KEQ64226.1"/>
    </source>
</evidence>
<dbReference type="AlphaFoldDB" id="A0A074WP57"/>
<dbReference type="HOGENOM" id="CLU_1348677_0_0_1"/>